<proteinExistence type="predicted"/>
<gene>
    <name evidence="6" type="ORF">GCM10010102_43550</name>
</gene>
<comment type="caution">
    <text evidence="6">The sequence shown here is derived from an EMBL/GenBank/DDBJ whole genome shotgun (WGS) entry which is preliminary data.</text>
</comment>
<dbReference type="InterPro" id="IPR050109">
    <property type="entry name" value="HTH-type_TetR-like_transc_reg"/>
</dbReference>
<keyword evidence="2 4" id="KW-0238">DNA-binding</keyword>
<reference evidence="6" key="2">
    <citation type="submission" date="2020-09" db="EMBL/GenBank/DDBJ databases">
        <authorList>
            <person name="Sun Q."/>
            <person name="Ohkuma M."/>
        </authorList>
    </citation>
    <scope>NUCLEOTIDE SEQUENCE</scope>
    <source>
        <strain evidence="6">JCM 3051</strain>
    </source>
</reference>
<feature type="DNA-binding region" description="H-T-H motif" evidence="4">
    <location>
        <begin position="39"/>
        <end position="58"/>
    </location>
</feature>
<protein>
    <submittedName>
        <fullName evidence="6">TetR family transcriptional regulator</fullName>
    </submittedName>
</protein>
<evidence type="ECO:0000256" key="3">
    <source>
        <dbReference type="ARBA" id="ARBA00023163"/>
    </source>
</evidence>
<dbReference type="GO" id="GO:0000976">
    <property type="term" value="F:transcription cis-regulatory region binding"/>
    <property type="evidence" value="ECO:0007669"/>
    <property type="project" value="TreeGrafter"/>
</dbReference>
<accession>A0A8H9GQB3</accession>
<dbReference type="PROSITE" id="PS01081">
    <property type="entry name" value="HTH_TETR_1"/>
    <property type="match status" value="1"/>
</dbReference>
<keyword evidence="3" id="KW-0804">Transcription</keyword>
<reference evidence="6" key="1">
    <citation type="journal article" date="2014" name="Int. J. Syst. Evol. Microbiol.">
        <title>Complete genome sequence of Corynebacterium casei LMG S-19264T (=DSM 44701T), isolated from a smear-ripened cheese.</title>
        <authorList>
            <consortium name="US DOE Joint Genome Institute (JGI-PGF)"/>
            <person name="Walter F."/>
            <person name="Albersmeier A."/>
            <person name="Kalinowski J."/>
            <person name="Ruckert C."/>
        </authorList>
    </citation>
    <scope>NUCLEOTIDE SEQUENCE</scope>
    <source>
        <strain evidence="6">JCM 3051</strain>
    </source>
</reference>
<feature type="domain" description="HTH tetR-type" evidence="5">
    <location>
        <begin position="16"/>
        <end position="76"/>
    </location>
</feature>
<dbReference type="PRINTS" id="PR00455">
    <property type="entry name" value="HTHTETR"/>
</dbReference>
<dbReference type="EMBL" id="BMPT01000027">
    <property type="protein sequence ID" value="GGM43346.1"/>
    <property type="molecule type" value="Genomic_DNA"/>
</dbReference>
<dbReference type="RefSeq" id="WP_171107481.1">
    <property type="nucleotide sequence ID" value="NZ_BMPT01000027.1"/>
</dbReference>
<evidence type="ECO:0000256" key="4">
    <source>
        <dbReference type="PROSITE-ProRule" id="PRU00335"/>
    </source>
</evidence>
<evidence type="ECO:0000313" key="6">
    <source>
        <dbReference type="EMBL" id="GGM43346.1"/>
    </source>
</evidence>
<dbReference type="GO" id="GO:0003700">
    <property type="term" value="F:DNA-binding transcription factor activity"/>
    <property type="evidence" value="ECO:0007669"/>
    <property type="project" value="TreeGrafter"/>
</dbReference>
<dbReference type="PANTHER" id="PTHR30055:SF234">
    <property type="entry name" value="HTH-TYPE TRANSCRIPTIONAL REGULATOR BETI"/>
    <property type="match status" value="1"/>
</dbReference>
<dbReference type="InterPro" id="IPR001647">
    <property type="entry name" value="HTH_TetR"/>
</dbReference>
<evidence type="ECO:0000313" key="7">
    <source>
        <dbReference type="Proteomes" id="UP000655589"/>
    </source>
</evidence>
<evidence type="ECO:0000259" key="5">
    <source>
        <dbReference type="PROSITE" id="PS50977"/>
    </source>
</evidence>
<keyword evidence="7" id="KW-1185">Reference proteome</keyword>
<organism evidence="6 7">
    <name type="scientific">Promicromonospora citrea</name>
    <dbReference type="NCBI Taxonomy" id="43677"/>
    <lineage>
        <taxon>Bacteria</taxon>
        <taxon>Bacillati</taxon>
        <taxon>Actinomycetota</taxon>
        <taxon>Actinomycetes</taxon>
        <taxon>Micrococcales</taxon>
        <taxon>Promicromonosporaceae</taxon>
        <taxon>Promicromonospora</taxon>
    </lineage>
</organism>
<evidence type="ECO:0000256" key="1">
    <source>
        <dbReference type="ARBA" id="ARBA00023015"/>
    </source>
</evidence>
<dbReference type="Proteomes" id="UP000655589">
    <property type="component" value="Unassembled WGS sequence"/>
</dbReference>
<dbReference type="InterPro" id="IPR009057">
    <property type="entry name" value="Homeodomain-like_sf"/>
</dbReference>
<dbReference type="Pfam" id="PF00440">
    <property type="entry name" value="TetR_N"/>
    <property type="match status" value="1"/>
</dbReference>
<dbReference type="InterPro" id="IPR023772">
    <property type="entry name" value="DNA-bd_HTH_TetR-type_CS"/>
</dbReference>
<name>A0A8H9GQB3_9MICO</name>
<dbReference type="SUPFAM" id="SSF46689">
    <property type="entry name" value="Homeodomain-like"/>
    <property type="match status" value="1"/>
</dbReference>
<dbReference type="PANTHER" id="PTHR30055">
    <property type="entry name" value="HTH-TYPE TRANSCRIPTIONAL REGULATOR RUTR"/>
    <property type="match status" value="1"/>
</dbReference>
<dbReference type="Gene3D" id="1.10.357.10">
    <property type="entry name" value="Tetracycline Repressor, domain 2"/>
    <property type="match status" value="1"/>
</dbReference>
<sequence>MPREPYAPGRRERNKQAKLDRIVSAATELFSQRSVDDVTTQEIADKADIGAGTLFLYVKSKGDLLLLVQNARYSAAFERGLAAAQEATNAVDAVIALATPIVECNRAPIENGHTYLREMMFGDPAEPNRATALSIVGQTQQAVADLIAEHTGRDGDDAAVRAQVISAILFLTMASHADPAFTLAEVMEAIRRQIVTVLPAVS</sequence>
<dbReference type="PROSITE" id="PS50977">
    <property type="entry name" value="HTH_TETR_2"/>
    <property type="match status" value="1"/>
</dbReference>
<keyword evidence="1" id="KW-0805">Transcription regulation</keyword>
<dbReference type="AlphaFoldDB" id="A0A8H9GQB3"/>
<evidence type="ECO:0000256" key="2">
    <source>
        <dbReference type="ARBA" id="ARBA00023125"/>
    </source>
</evidence>